<dbReference type="InterPro" id="IPR043795">
    <property type="entry name" value="N-alpha-Ac-DABA-like"/>
</dbReference>
<keyword evidence="4" id="KW-0862">Zinc</keyword>
<reference evidence="6 7" key="1">
    <citation type="journal article" date="2015" name="Genome Announc.">
        <title>Complete genome sequence of Martelella endophytica YC6887, which has antifungal activity associated with a halophyte.</title>
        <authorList>
            <person name="Khan A."/>
            <person name="Khan H."/>
            <person name="Chung E.J."/>
            <person name="Hossain M.T."/>
            <person name="Chung Y.R."/>
        </authorList>
    </citation>
    <scope>NUCLEOTIDE SEQUENCE [LARGE SCALE GENOMIC DNA]</scope>
    <source>
        <strain evidence="6">YC6887</strain>
    </source>
</reference>
<evidence type="ECO:0000313" key="6">
    <source>
        <dbReference type="EMBL" id="AJY44944.1"/>
    </source>
</evidence>
<dbReference type="GO" id="GO:0046872">
    <property type="term" value="F:metal ion binding"/>
    <property type="evidence" value="ECO:0007669"/>
    <property type="project" value="UniProtKB-KW"/>
</dbReference>
<name>A0A0D5LL85_MAREN</name>
<dbReference type="EMBL" id="CP010803">
    <property type="protein sequence ID" value="AJY44944.1"/>
    <property type="molecule type" value="Genomic_DNA"/>
</dbReference>
<dbReference type="PIRSF" id="PIRSF039012">
    <property type="entry name" value="ASP"/>
    <property type="match status" value="1"/>
</dbReference>
<dbReference type="GO" id="GO:0016811">
    <property type="term" value="F:hydrolase activity, acting on carbon-nitrogen (but not peptide) bonds, in linear amides"/>
    <property type="evidence" value="ECO:0007669"/>
    <property type="project" value="InterPro"/>
</dbReference>
<dbReference type="GO" id="GO:0016788">
    <property type="term" value="F:hydrolase activity, acting on ester bonds"/>
    <property type="evidence" value="ECO:0007669"/>
    <property type="project" value="InterPro"/>
</dbReference>
<dbReference type="OrthoDB" id="9782876at2"/>
<organism evidence="6 7">
    <name type="scientific">Martelella endophytica</name>
    <dbReference type="NCBI Taxonomy" id="1486262"/>
    <lineage>
        <taxon>Bacteria</taxon>
        <taxon>Pseudomonadati</taxon>
        <taxon>Pseudomonadota</taxon>
        <taxon>Alphaproteobacteria</taxon>
        <taxon>Hyphomicrobiales</taxon>
        <taxon>Aurantimonadaceae</taxon>
        <taxon>Martelella</taxon>
    </lineage>
</organism>
<feature type="domain" description="Succinylglutamate desuccinylase/Aspartoacylase catalytic" evidence="5">
    <location>
        <begin position="33"/>
        <end position="214"/>
    </location>
</feature>
<evidence type="ECO:0000313" key="7">
    <source>
        <dbReference type="Proteomes" id="UP000032611"/>
    </source>
</evidence>
<dbReference type="SUPFAM" id="SSF53187">
    <property type="entry name" value="Zn-dependent exopeptidases"/>
    <property type="match status" value="1"/>
</dbReference>
<keyword evidence="7" id="KW-1185">Reference proteome</keyword>
<dbReference type="STRING" id="1486262.TM49_03385"/>
<evidence type="ECO:0000256" key="2">
    <source>
        <dbReference type="ARBA" id="ARBA00022723"/>
    </source>
</evidence>
<dbReference type="PANTHER" id="PTHR37326:SF1">
    <property type="entry name" value="BLL3975 PROTEIN"/>
    <property type="match status" value="1"/>
</dbReference>
<protein>
    <submittedName>
        <fullName evidence="6">Succinate dehydrogenase</fullName>
    </submittedName>
</protein>
<dbReference type="Pfam" id="PF24827">
    <property type="entry name" value="AstE_AspA_cat"/>
    <property type="match status" value="1"/>
</dbReference>
<evidence type="ECO:0000256" key="3">
    <source>
        <dbReference type="ARBA" id="ARBA00022801"/>
    </source>
</evidence>
<accession>A0A0D5LL85</accession>
<evidence type="ECO:0000256" key="4">
    <source>
        <dbReference type="ARBA" id="ARBA00022833"/>
    </source>
</evidence>
<proteinExistence type="predicted"/>
<dbReference type="HOGENOM" id="CLU_035605_0_2_5"/>
<dbReference type="Proteomes" id="UP000032611">
    <property type="component" value="Chromosome"/>
</dbReference>
<gene>
    <name evidence="6" type="ORF">TM49_03385</name>
</gene>
<evidence type="ECO:0000256" key="1">
    <source>
        <dbReference type="ARBA" id="ARBA00001947"/>
    </source>
</evidence>
<evidence type="ECO:0000259" key="5">
    <source>
        <dbReference type="Pfam" id="PF24827"/>
    </source>
</evidence>
<dbReference type="PANTHER" id="PTHR37326">
    <property type="entry name" value="BLL3975 PROTEIN"/>
    <property type="match status" value="1"/>
</dbReference>
<dbReference type="KEGG" id="mey:TM49_03385"/>
<dbReference type="RefSeq" id="WP_045679535.1">
    <property type="nucleotide sequence ID" value="NZ_CP010803.1"/>
</dbReference>
<keyword evidence="3" id="KW-0378">Hydrolase</keyword>
<dbReference type="Gene3D" id="3.40.630.10">
    <property type="entry name" value="Zn peptidases"/>
    <property type="match status" value="1"/>
</dbReference>
<keyword evidence="2" id="KW-0479">Metal-binding</keyword>
<comment type="cofactor">
    <cofactor evidence="1">
        <name>Zn(2+)</name>
        <dbReference type="ChEBI" id="CHEBI:29105"/>
    </cofactor>
</comment>
<dbReference type="AlphaFoldDB" id="A0A0D5LL85"/>
<dbReference type="InterPro" id="IPR055438">
    <property type="entry name" value="AstE_AspA_cat"/>
</dbReference>
<dbReference type="InterPro" id="IPR053138">
    <property type="entry name" value="N-alpha-Ac-DABA_deacetylase"/>
</dbReference>
<sequence>MVKSITPIRKVFSTHANGNEASILMHELLGEEDGPTIGISAAIHGNENTGSQAILELYRILKDVKLKGRIVLVPVVNPYAMAVNHRYAPNDENDLNRQFPGTPTGTYSQQLAYCFANEFLRKIDVHIDLHSGTDRPTVDYVYIWNNDDLSRAFGSKVLYRPTHGKSGTVFGGTTTTVTVQERNIPVAVIELGGGIVDQRPYIKRTVDGLINMLKTLGAIEGEPVAPPKQTVVTELTGIRPTHGGWLEPLCPANGEFIKGGDLLGRVVSPFTFEVLEEIKSPYENGIMIMQHLTRNLVEAGDYGFMVGNLEGATD</sequence>
<dbReference type="PATRIC" id="fig|1486262.3.peg.690"/>